<keyword evidence="6 8" id="KW-0472">Membrane</keyword>
<evidence type="ECO:0000313" key="10">
    <source>
        <dbReference type="EMBL" id="WPL16047.1"/>
    </source>
</evidence>
<keyword evidence="3 8" id="KW-0132">Cell division</keyword>
<name>A0ABZ0S6V5_9GAMM</name>
<comment type="subcellular location">
    <subcellularLocation>
        <location evidence="8">Cell inner membrane</location>
        <topology evidence="8">Single-pass type II membrane protein</topology>
    </subcellularLocation>
    <subcellularLocation>
        <location evidence="1">Cell membrane</location>
        <topology evidence="1">Single-pass type II membrane protein</topology>
    </subcellularLocation>
    <text evidence="8">Localizes to the division septum where it forms a ring structure.</text>
</comment>
<keyword evidence="4 8" id="KW-0812">Transmembrane</keyword>
<keyword evidence="11" id="KW-1185">Reference proteome</keyword>
<evidence type="ECO:0000256" key="3">
    <source>
        <dbReference type="ARBA" id="ARBA00022618"/>
    </source>
</evidence>
<evidence type="ECO:0000256" key="2">
    <source>
        <dbReference type="ARBA" id="ARBA00022475"/>
    </source>
</evidence>
<dbReference type="HAMAP" id="MF_00910">
    <property type="entry name" value="FtsL"/>
    <property type="match status" value="1"/>
</dbReference>
<evidence type="ECO:0000256" key="7">
    <source>
        <dbReference type="ARBA" id="ARBA00023306"/>
    </source>
</evidence>
<comment type="similarity">
    <text evidence="8">Belongs to the FtsL family.</text>
</comment>
<evidence type="ECO:0000256" key="5">
    <source>
        <dbReference type="ARBA" id="ARBA00022989"/>
    </source>
</evidence>
<proteinExistence type="inferred from homology"/>
<keyword evidence="8" id="KW-0997">Cell inner membrane</keyword>
<evidence type="ECO:0000256" key="6">
    <source>
        <dbReference type="ARBA" id="ARBA00023136"/>
    </source>
</evidence>
<gene>
    <name evidence="8 10" type="primary">ftsL</name>
    <name evidence="10" type="ORF">Thiowin_00980</name>
</gene>
<dbReference type="InterPro" id="IPR011922">
    <property type="entry name" value="Cell_div_FtsL"/>
</dbReference>
<keyword evidence="5 8" id="KW-1133">Transmembrane helix</keyword>
<evidence type="ECO:0000256" key="1">
    <source>
        <dbReference type="ARBA" id="ARBA00004401"/>
    </source>
</evidence>
<organism evidence="10 11">
    <name type="scientific">Thiorhodovibrio winogradskyi</name>
    <dbReference type="NCBI Taxonomy" id="77007"/>
    <lineage>
        <taxon>Bacteria</taxon>
        <taxon>Pseudomonadati</taxon>
        <taxon>Pseudomonadota</taxon>
        <taxon>Gammaproteobacteria</taxon>
        <taxon>Chromatiales</taxon>
        <taxon>Chromatiaceae</taxon>
        <taxon>Thiorhodovibrio</taxon>
    </lineage>
</organism>
<comment type="subunit">
    <text evidence="8">Part of a complex composed of FtsB, FtsL and FtsQ.</text>
</comment>
<evidence type="ECO:0000256" key="4">
    <source>
        <dbReference type="ARBA" id="ARBA00022692"/>
    </source>
</evidence>
<protein>
    <recommendedName>
        <fullName evidence="8 9">Cell division protein FtsL</fullName>
    </recommendedName>
</protein>
<reference evidence="10 11" key="1">
    <citation type="journal article" date="2023" name="Microorganisms">
        <title>Thiorhodovibrio frisius and Trv. litoralis spp. nov., Two Novel Members from a Clade of Fastidious Purple Sulfur Bacteria That Exhibit Unique Red-Shifted Light-Harvesting Capabilities.</title>
        <authorList>
            <person name="Methner A."/>
            <person name="Kuzyk S.B."/>
            <person name="Petersen J."/>
            <person name="Bauer S."/>
            <person name="Brinkmann H."/>
            <person name="Sichau K."/>
            <person name="Wanner G."/>
            <person name="Wolf J."/>
            <person name="Neumann-Schaal M."/>
            <person name="Henke P."/>
            <person name="Tank M."/>
            <person name="Sproer C."/>
            <person name="Bunk B."/>
            <person name="Overmann J."/>
        </authorList>
    </citation>
    <scope>NUCLEOTIDE SEQUENCE [LARGE SCALE GENOMIC DNA]</scope>
    <source>
        <strain evidence="10 11">DSM 6702</strain>
    </source>
</reference>
<sequence>MTRSSQVSLALLMVAVLVSAVSVSYVKYLTRAEFVRLQEARAERDALDVEWGRLRLEEASLTAHSRLEERARQALGMHLPQAADVRVLEVVTHGH</sequence>
<evidence type="ECO:0000256" key="9">
    <source>
        <dbReference type="NCBIfam" id="TIGR02209"/>
    </source>
</evidence>
<comment type="function">
    <text evidence="8">Essential cell division protein. May link together the upstream cell division proteins, which are predominantly cytoplasmic, with the downstream cell division proteins, which are predominantly periplasmic.</text>
</comment>
<accession>A0ABZ0S6V5</accession>
<dbReference type="Pfam" id="PF04999">
    <property type="entry name" value="FtsL"/>
    <property type="match status" value="1"/>
</dbReference>
<dbReference type="PANTHER" id="PTHR37479">
    <property type="entry name" value="CELL DIVISION PROTEIN FTSL"/>
    <property type="match status" value="1"/>
</dbReference>
<dbReference type="GO" id="GO:0051301">
    <property type="term" value="P:cell division"/>
    <property type="evidence" value="ECO:0007669"/>
    <property type="project" value="UniProtKB-KW"/>
</dbReference>
<dbReference type="PANTHER" id="PTHR37479:SF1">
    <property type="entry name" value="CELL DIVISION PROTEIN FTSL"/>
    <property type="match status" value="1"/>
</dbReference>
<evidence type="ECO:0000313" key="11">
    <source>
        <dbReference type="Proteomes" id="UP001432180"/>
    </source>
</evidence>
<dbReference type="EMBL" id="CP121472">
    <property type="protein sequence ID" value="WPL16047.1"/>
    <property type="molecule type" value="Genomic_DNA"/>
</dbReference>
<dbReference type="NCBIfam" id="TIGR02209">
    <property type="entry name" value="ftsL_broad"/>
    <property type="match status" value="1"/>
</dbReference>
<dbReference type="RefSeq" id="WP_328986591.1">
    <property type="nucleotide sequence ID" value="NZ_CP121472.1"/>
</dbReference>
<evidence type="ECO:0000256" key="8">
    <source>
        <dbReference type="HAMAP-Rule" id="MF_00910"/>
    </source>
</evidence>
<dbReference type="Proteomes" id="UP001432180">
    <property type="component" value="Chromosome"/>
</dbReference>
<keyword evidence="7 8" id="KW-0131">Cell cycle</keyword>
<keyword evidence="2 8" id="KW-1003">Cell membrane</keyword>